<organism evidence="1 2">
    <name type="scientific">Rossellomorea marisflavi</name>
    <dbReference type="NCBI Taxonomy" id="189381"/>
    <lineage>
        <taxon>Bacteria</taxon>
        <taxon>Bacillati</taxon>
        <taxon>Bacillota</taxon>
        <taxon>Bacilli</taxon>
        <taxon>Bacillales</taxon>
        <taxon>Bacillaceae</taxon>
        <taxon>Rossellomorea</taxon>
    </lineage>
</organism>
<gene>
    <name evidence="1" type="ORF">FZC83_01580</name>
</gene>
<name>A0A5D4RZ87_9BACI</name>
<dbReference type="Proteomes" id="UP000322997">
    <property type="component" value="Unassembled WGS sequence"/>
</dbReference>
<evidence type="ECO:0000313" key="2">
    <source>
        <dbReference type="Proteomes" id="UP000322997"/>
    </source>
</evidence>
<proteinExistence type="predicted"/>
<evidence type="ECO:0000313" key="1">
    <source>
        <dbReference type="EMBL" id="TYS56290.1"/>
    </source>
</evidence>
<dbReference type="EMBL" id="VTEQ01000001">
    <property type="protein sequence ID" value="TYS56290.1"/>
    <property type="molecule type" value="Genomic_DNA"/>
</dbReference>
<dbReference type="AlphaFoldDB" id="A0A5D4RZ87"/>
<protein>
    <submittedName>
        <fullName evidence="1">Uncharacterized protein</fullName>
    </submittedName>
</protein>
<reference evidence="1 2" key="1">
    <citation type="submission" date="2019-08" db="EMBL/GenBank/DDBJ databases">
        <title>Bacillus genomes from the desert of Cuatro Cienegas, Coahuila.</title>
        <authorList>
            <person name="Olmedo-Alvarez G."/>
        </authorList>
    </citation>
    <scope>NUCLEOTIDE SEQUENCE [LARGE SCALE GENOMIC DNA]</scope>
    <source>
        <strain evidence="1 2">CH108_3D</strain>
    </source>
</reference>
<comment type="caution">
    <text evidence="1">The sequence shown here is derived from an EMBL/GenBank/DDBJ whole genome shotgun (WGS) entry which is preliminary data.</text>
</comment>
<accession>A0A5D4RZ87</accession>
<sequence length="55" mass="6754">MNNLTCLSWLKRRYRRVYRMQEGEPIVMIRAKSWKMLSSREKLFILKALCNRHVV</sequence>